<evidence type="ECO:0000313" key="6">
    <source>
        <dbReference type="EMBL" id="GAN37899.1"/>
    </source>
</evidence>
<evidence type="ECO:0000256" key="4">
    <source>
        <dbReference type="SAM" id="Coils"/>
    </source>
</evidence>
<dbReference type="InterPro" id="IPR027417">
    <property type="entry name" value="P-loop_NTPase"/>
</dbReference>
<feature type="coiled-coil region" evidence="4">
    <location>
        <begin position="655"/>
        <end position="724"/>
    </location>
</feature>
<name>A0A0C9Q0F2_LACPA</name>
<dbReference type="InterPro" id="IPR038729">
    <property type="entry name" value="Rad50/SbcC_AAA"/>
</dbReference>
<evidence type="ECO:0000256" key="2">
    <source>
        <dbReference type="ARBA" id="ARBA00011322"/>
    </source>
</evidence>
<dbReference type="Pfam" id="PF13558">
    <property type="entry name" value="SbcC_Walker_B"/>
    <property type="match status" value="1"/>
</dbReference>
<evidence type="ECO:0000256" key="1">
    <source>
        <dbReference type="ARBA" id="ARBA00006930"/>
    </source>
</evidence>
<dbReference type="PANTHER" id="PTHR32114:SF2">
    <property type="entry name" value="ABC TRANSPORTER ABCH.3"/>
    <property type="match status" value="1"/>
</dbReference>
<dbReference type="SUPFAM" id="SSF52540">
    <property type="entry name" value="P-loop containing nucleoside triphosphate hydrolases"/>
    <property type="match status" value="1"/>
</dbReference>
<dbReference type="Gene3D" id="3.40.50.300">
    <property type="entry name" value="P-loop containing nucleotide triphosphate hydrolases"/>
    <property type="match status" value="2"/>
</dbReference>
<dbReference type="RefSeq" id="WP_045624515.1">
    <property type="nucleotide sequence ID" value="NZ_BAYM01000387.1"/>
</dbReference>
<organism evidence="6 7">
    <name type="scientific">Lacticaseibacillus paracasei NRIC 0644</name>
    <dbReference type="NCBI Taxonomy" id="1435038"/>
    <lineage>
        <taxon>Bacteria</taxon>
        <taxon>Bacillati</taxon>
        <taxon>Bacillota</taxon>
        <taxon>Bacilli</taxon>
        <taxon>Lactobacillales</taxon>
        <taxon>Lactobacillaceae</taxon>
        <taxon>Lacticaseibacillus</taxon>
    </lineage>
</organism>
<gene>
    <name evidence="6" type="ORF">LC0644_2488</name>
</gene>
<feature type="coiled-coil region" evidence="4">
    <location>
        <begin position="272"/>
        <end position="329"/>
    </location>
</feature>
<proteinExistence type="inferred from homology"/>
<evidence type="ECO:0000313" key="7">
    <source>
        <dbReference type="Proteomes" id="UP000032552"/>
    </source>
</evidence>
<evidence type="ECO:0000256" key="3">
    <source>
        <dbReference type="ARBA" id="ARBA00013368"/>
    </source>
</evidence>
<sequence>MQLKQLHMQFFGPYADAVVDFDDFRTSPLFLISGPTGSGKTTIFDALIYALYGETSGERDGGQMRSNFAGNSDLTKVTLTFDHDGKHYLIERQPPQLQSKKRGDGLTEVKAKVLLAISSDEKQVAEYRKKNQVQEQLDAVLHLDASQFRQIVLLPQGDFRRFLDADSNAKEDLLRDLFGTQLIQRWQTAMLAQMKAKGAAIQDQERMLDVLMSQFDFETAPDEHATMADKLSLMRATVASQAKVVTARQATAAQSHQRYQEAQTALQQGQQLAQAFTEREQAATALAKLAEQKQTHQKQLKQIEQLTWVQQHENAAQRVQKAGQDLKAAIVQSEQTQAALTTTKQKFSLDKQALARLQAKSDQIDAQKKQLNSLQAVQQQLTAIAEQNKQVIKQAAIVNEAELALTHAQQQLTDAQTVKTQQQTSLDNLGLDELITTVNTQRNLLAALVPQAANYQEAQADVAQLSMAIKKTQVTLEQAETQVAATTSHLNKLQQTQIRQQIAHLAAKLEPDSPCPVCGSTSHPHPALVVDEPLVSEAALKQADQERQKAAARKTMVETQLANLETQLKTAKAKTAQARQAFTEHWQEQAKLIAGVADKTGILQQLTALKTLAATNEHQLTEAQTKHAALQVALKKSDKAITTGTTKVQQCEASLNTARIDAAEAQSALKTMQKNLPAEATDLATVAAQATTLQTTITTYQAQLQEAQARVNALDRQLAGLQADEKHAAAQVTALTKEQAEAKATFTIAVTQYFGADGKQRFAELQLRVSQLPLLNEQVQTYEHTQLKQQTLLDAANKTIGTQAQPQLDQLEAEATASETTATNDQTALIKISQAHDAAEKLVKQAATIFTANQTALAAYADLQTLATVMNGNGPKKLSLERYVLQAYLQEILNVANSRLQVLSNNRYQFVLHTSLGTQKIHSGLEIDVYDDQVGEKRAVQTLSGGESFIAALSLALALGEVIQQESGGINIDALFVDEGFGSLDANSLDVAMNALESLEGESRLIGIISHVTELRDNIPDQLQVEPAGTGRSRLKILHSA</sequence>
<protein>
    <recommendedName>
        <fullName evidence="3">Nuclease SbcCD subunit C</fullName>
    </recommendedName>
</protein>
<reference evidence="7" key="1">
    <citation type="submission" date="2014-05" db="EMBL/GenBank/DDBJ databases">
        <title>Whole genome sequencing of Lactobacillus casei NRIC0644.</title>
        <authorList>
            <person name="Atarashi H."/>
            <person name="Yoshida Y."/>
            <person name="Fujimura S."/>
            <person name="Tanaka N."/>
            <person name="Shiwa Y."/>
            <person name="Yoshikawa H."/>
            <person name="Okada S."/>
            <person name="Nakagawa J."/>
        </authorList>
    </citation>
    <scope>NUCLEOTIDE SEQUENCE [LARGE SCALE GENOMIC DNA]</scope>
    <source>
        <strain evidence="7">NRIC0644</strain>
    </source>
</reference>
<feature type="coiled-coil region" evidence="4">
    <location>
        <begin position="354"/>
        <end position="418"/>
    </location>
</feature>
<dbReference type="EMBL" id="BAYM01000387">
    <property type="protein sequence ID" value="GAN37899.1"/>
    <property type="molecule type" value="Genomic_DNA"/>
</dbReference>
<comment type="subunit">
    <text evidence="2">Heterodimer of SbcC and SbcD.</text>
</comment>
<dbReference type="AlphaFoldDB" id="A0A0C9Q0F2"/>
<dbReference type="Gene3D" id="1.10.287.1490">
    <property type="match status" value="1"/>
</dbReference>
<dbReference type="GO" id="GO:0016887">
    <property type="term" value="F:ATP hydrolysis activity"/>
    <property type="evidence" value="ECO:0007669"/>
    <property type="project" value="InterPro"/>
</dbReference>
<accession>A0A0C9Q0F2</accession>
<dbReference type="Pfam" id="PF13476">
    <property type="entry name" value="AAA_23"/>
    <property type="match status" value="1"/>
</dbReference>
<feature type="domain" description="Rad50/SbcC-type AAA" evidence="5">
    <location>
        <begin position="5"/>
        <end position="206"/>
    </location>
</feature>
<keyword evidence="4" id="KW-0175">Coiled coil</keyword>
<feature type="coiled-coil region" evidence="4">
    <location>
        <begin position="540"/>
        <end position="581"/>
    </location>
</feature>
<dbReference type="Proteomes" id="UP000032552">
    <property type="component" value="Unassembled WGS sequence"/>
</dbReference>
<dbReference type="GO" id="GO:0006302">
    <property type="term" value="P:double-strand break repair"/>
    <property type="evidence" value="ECO:0007669"/>
    <property type="project" value="InterPro"/>
</dbReference>
<evidence type="ECO:0000259" key="5">
    <source>
        <dbReference type="Pfam" id="PF13476"/>
    </source>
</evidence>
<comment type="similarity">
    <text evidence="1">Belongs to the SMC family. SbcC subfamily.</text>
</comment>
<comment type="caution">
    <text evidence="6">The sequence shown here is derived from an EMBL/GenBank/DDBJ whole genome shotgun (WGS) entry which is preliminary data.</text>
</comment>
<dbReference type="PANTHER" id="PTHR32114">
    <property type="entry name" value="ABC TRANSPORTER ABCH.3"/>
    <property type="match status" value="1"/>
</dbReference>
<feature type="coiled-coil region" evidence="4">
    <location>
        <begin position="462"/>
        <end position="496"/>
    </location>
</feature>